<feature type="domain" description="TonB-dependent receptor plug" evidence="12">
    <location>
        <begin position="121"/>
        <end position="225"/>
    </location>
</feature>
<evidence type="ECO:0000313" key="13">
    <source>
        <dbReference type="EMBL" id="AXE20042.1"/>
    </source>
</evidence>
<dbReference type="Proteomes" id="UP000251993">
    <property type="component" value="Chromosome"/>
</dbReference>
<dbReference type="InterPro" id="IPR008969">
    <property type="entry name" value="CarboxyPept-like_regulatory"/>
</dbReference>
<reference evidence="13 14" key="1">
    <citation type="submission" date="2018-07" db="EMBL/GenBank/DDBJ databases">
        <title>Genome sequencing of Runella.</title>
        <authorList>
            <person name="Baek M.-G."/>
            <person name="Yi H."/>
        </authorList>
    </citation>
    <scope>NUCLEOTIDE SEQUENCE [LARGE SCALE GENOMIC DNA]</scope>
    <source>
        <strain evidence="13 14">HYN0085</strain>
    </source>
</reference>
<dbReference type="InterPro" id="IPR000531">
    <property type="entry name" value="Beta-barrel_TonB"/>
</dbReference>
<dbReference type="InterPro" id="IPR012910">
    <property type="entry name" value="Plug_dom"/>
</dbReference>
<dbReference type="Pfam" id="PF07715">
    <property type="entry name" value="Plug"/>
    <property type="match status" value="1"/>
</dbReference>
<dbReference type="Gene3D" id="2.40.170.20">
    <property type="entry name" value="TonB-dependent receptor, beta-barrel domain"/>
    <property type="match status" value="1"/>
</dbReference>
<feature type="domain" description="TonB-dependent receptor-like beta-barrel" evidence="11">
    <location>
        <begin position="452"/>
        <end position="1033"/>
    </location>
</feature>
<evidence type="ECO:0000256" key="5">
    <source>
        <dbReference type="ARBA" id="ARBA00023077"/>
    </source>
</evidence>
<comment type="similarity">
    <text evidence="8 9">Belongs to the TonB-dependent receptor family.</text>
</comment>
<keyword evidence="2 8" id="KW-0813">Transport</keyword>
<comment type="subcellular location">
    <subcellularLocation>
        <location evidence="1 8">Cell outer membrane</location>
        <topology evidence="1 8">Multi-pass membrane protein</topology>
    </subcellularLocation>
</comment>
<evidence type="ECO:0000256" key="10">
    <source>
        <dbReference type="SAM" id="SignalP"/>
    </source>
</evidence>
<dbReference type="InterPro" id="IPR023996">
    <property type="entry name" value="TonB-dep_OMP_SusC/RagA"/>
</dbReference>
<dbReference type="RefSeq" id="WP_114068808.1">
    <property type="nucleotide sequence ID" value="NZ_CP030850.1"/>
</dbReference>
<name>A0A344TN21_9BACT</name>
<evidence type="ECO:0000259" key="11">
    <source>
        <dbReference type="Pfam" id="PF00593"/>
    </source>
</evidence>
<evidence type="ECO:0000256" key="8">
    <source>
        <dbReference type="PROSITE-ProRule" id="PRU01360"/>
    </source>
</evidence>
<evidence type="ECO:0000256" key="6">
    <source>
        <dbReference type="ARBA" id="ARBA00023136"/>
    </source>
</evidence>
<dbReference type="AlphaFoldDB" id="A0A344TN21"/>
<sequence length="1076" mass="115762">MKPKFYYPLMCAVAWMFILFLAPGSAHAQDRKVTGKVVANDGPVPGATILLKGSNVGTSADANGAFTINVSGANPVLVISAIGYKPQEVTVGNQSVVNVKIEDDVNALTEVIVTGYSIDSRRETTGAVSTVKAKDLTVRPSGNVEQQLQGRVAGLTVITNGQPGTASQVRVRGFGAFGGNEPLYVVDGVPVGSTDFLAPDDIETTTVLKDAAAASIYGARAANGVIVYTTKKGSKGAKKLNISYDGMYGVTLAGEGQKMMNPTDFATWTWNAKRNSNEAFGHPQFGSGSTPVIPDYLTVGGRSGVVGTVDLAAEKAKYNVDPTAGSIYQVVKANKEGTDWYKAITRNAALQRHALGFSGGGENSRFYIGFGAQNQQGILKGNDFTRYTFRANSEFNVLKNVRIGQNLQFTYRSILGQSGGAGGNGVAADENDILSAFRMPSIIPIYDEFGGYAGTAAKGFNNPRNPVASRDGQANNRSFNANGFGNIYAEWDPIPGLTLRSSLGGQYNNFYNWGYSRLQYENSENNSAFGYNEGGGWSFGWVLTNTATYKKQFGKHNVEVLAGQEALNTGKGRNMNGSGLNPFSTDINYVNLSNVSASGRVVNSSLFSGVNFYSVFGRVNYIFNDKYIVTGVVRRDGSSRFGANNRFGAFPAFSAAWRISSEPFMKQLTWVSDLKIRGGYGTMGNSNNVDPNNQFSLYGASIGNSAYDINGSNSSTAEGYYRTRIGNPDAKWETSITKNIGIDGTFLNGKLDVVIDFWQKDTKDLLYQLPITATAGPFASPPSVNIAKMANKGIDILVTNRGRITKDLSYDVTFTGGTLSNEIVAVAPNVNYLTNVNPGFRGINPIRNQVGYSISSFYGYKVIGLFQNAEEVKNAPTQDGAGPGRFRYADINGDGKINADDRTYLGSPVPKFTAGLSLGFKYKGWELEAYLNGFFGNKIFNVSKWFTDFYPSFAGAAISERVKDSWTPSNTGATTPIFETASNFSTNTQSNSFYVENGSYVRFQNITLGYNLPASALSKARIQRLRVFASTNNIFTLTKYSGLDPGVGGNADTNFGIDVGNYPLTKGWTVGLNLGF</sequence>
<feature type="signal peptide" evidence="10">
    <location>
        <begin position="1"/>
        <end position="28"/>
    </location>
</feature>
<gene>
    <name evidence="13" type="ORF">DR864_20960</name>
</gene>
<proteinExistence type="inferred from homology"/>
<dbReference type="Gene3D" id="2.170.130.10">
    <property type="entry name" value="TonB-dependent receptor, plug domain"/>
    <property type="match status" value="1"/>
</dbReference>
<keyword evidence="14" id="KW-1185">Reference proteome</keyword>
<keyword evidence="6 8" id="KW-0472">Membrane</keyword>
<dbReference type="Gene3D" id="2.60.40.1120">
    <property type="entry name" value="Carboxypeptidase-like, regulatory domain"/>
    <property type="match status" value="1"/>
</dbReference>
<evidence type="ECO:0000256" key="4">
    <source>
        <dbReference type="ARBA" id="ARBA00022692"/>
    </source>
</evidence>
<keyword evidence="5 9" id="KW-0798">TonB box</keyword>
<evidence type="ECO:0000256" key="3">
    <source>
        <dbReference type="ARBA" id="ARBA00022452"/>
    </source>
</evidence>
<dbReference type="OrthoDB" id="9768177at2"/>
<dbReference type="Pfam" id="PF13715">
    <property type="entry name" value="CarbopepD_reg_2"/>
    <property type="match status" value="1"/>
</dbReference>
<evidence type="ECO:0000256" key="2">
    <source>
        <dbReference type="ARBA" id="ARBA00022448"/>
    </source>
</evidence>
<accession>A0A344TN21</accession>
<dbReference type="Pfam" id="PF00593">
    <property type="entry name" value="TonB_dep_Rec_b-barrel"/>
    <property type="match status" value="1"/>
</dbReference>
<dbReference type="InterPro" id="IPR036942">
    <property type="entry name" value="Beta-barrel_TonB_sf"/>
</dbReference>
<dbReference type="NCBIfam" id="TIGR04057">
    <property type="entry name" value="SusC_RagA_signa"/>
    <property type="match status" value="1"/>
</dbReference>
<dbReference type="SUPFAM" id="SSF56935">
    <property type="entry name" value="Porins"/>
    <property type="match status" value="1"/>
</dbReference>
<dbReference type="GO" id="GO:0009279">
    <property type="term" value="C:cell outer membrane"/>
    <property type="evidence" value="ECO:0007669"/>
    <property type="project" value="UniProtKB-SubCell"/>
</dbReference>
<evidence type="ECO:0000313" key="14">
    <source>
        <dbReference type="Proteomes" id="UP000251993"/>
    </source>
</evidence>
<protein>
    <submittedName>
        <fullName evidence="13">SusC/RagA family protein</fullName>
    </submittedName>
</protein>
<dbReference type="SUPFAM" id="SSF49464">
    <property type="entry name" value="Carboxypeptidase regulatory domain-like"/>
    <property type="match status" value="1"/>
</dbReference>
<keyword evidence="7 8" id="KW-0998">Cell outer membrane</keyword>
<dbReference type="NCBIfam" id="TIGR04056">
    <property type="entry name" value="OMP_RagA_SusC"/>
    <property type="match status" value="1"/>
</dbReference>
<keyword evidence="4 8" id="KW-0812">Transmembrane</keyword>
<dbReference type="PROSITE" id="PS52016">
    <property type="entry name" value="TONB_DEPENDENT_REC_3"/>
    <property type="match status" value="1"/>
</dbReference>
<dbReference type="InterPro" id="IPR039426">
    <property type="entry name" value="TonB-dep_rcpt-like"/>
</dbReference>
<dbReference type="KEGG" id="run:DR864_20960"/>
<dbReference type="InterPro" id="IPR023997">
    <property type="entry name" value="TonB-dep_OMP_SusC/RagA_CS"/>
</dbReference>
<organism evidence="13 14">
    <name type="scientific">Runella rosea</name>
    <dbReference type="NCBI Taxonomy" id="2259595"/>
    <lineage>
        <taxon>Bacteria</taxon>
        <taxon>Pseudomonadati</taxon>
        <taxon>Bacteroidota</taxon>
        <taxon>Cytophagia</taxon>
        <taxon>Cytophagales</taxon>
        <taxon>Spirosomataceae</taxon>
        <taxon>Runella</taxon>
    </lineage>
</organism>
<keyword evidence="3 8" id="KW-1134">Transmembrane beta strand</keyword>
<evidence type="ECO:0000256" key="9">
    <source>
        <dbReference type="RuleBase" id="RU003357"/>
    </source>
</evidence>
<keyword evidence="10" id="KW-0732">Signal</keyword>
<feature type="chain" id="PRO_5016773560" evidence="10">
    <location>
        <begin position="29"/>
        <end position="1076"/>
    </location>
</feature>
<dbReference type="InterPro" id="IPR037066">
    <property type="entry name" value="Plug_dom_sf"/>
</dbReference>
<dbReference type="EMBL" id="CP030850">
    <property type="protein sequence ID" value="AXE20042.1"/>
    <property type="molecule type" value="Genomic_DNA"/>
</dbReference>
<evidence type="ECO:0000259" key="12">
    <source>
        <dbReference type="Pfam" id="PF07715"/>
    </source>
</evidence>
<evidence type="ECO:0000256" key="7">
    <source>
        <dbReference type="ARBA" id="ARBA00023237"/>
    </source>
</evidence>
<evidence type="ECO:0000256" key="1">
    <source>
        <dbReference type="ARBA" id="ARBA00004571"/>
    </source>
</evidence>